<proteinExistence type="predicted"/>
<organism evidence="1">
    <name type="scientific">hydrothermal vent metagenome</name>
    <dbReference type="NCBI Taxonomy" id="652676"/>
    <lineage>
        <taxon>unclassified sequences</taxon>
        <taxon>metagenomes</taxon>
        <taxon>ecological metagenomes</taxon>
    </lineage>
</organism>
<protein>
    <submittedName>
        <fullName evidence="1">Uncharacterized protein</fullName>
    </submittedName>
</protein>
<name>A0A3B0XUK8_9ZZZZ</name>
<dbReference type="NCBIfam" id="NF047558">
    <property type="entry name" value="TPR_END_plus"/>
    <property type="match status" value="1"/>
</dbReference>
<reference evidence="1" key="1">
    <citation type="submission" date="2018-06" db="EMBL/GenBank/DDBJ databases">
        <authorList>
            <person name="Zhirakovskaya E."/>
        </authorList>
    </citation>
    <scope>NUCLEOTIDE SEQUENCE</scope>
</reference>
<sequence>MAGFSSIFRGCFFELNFDKTEISNAFSQLDKVNRPIQFVLHIEEIETATATLKVSLVNGRESIELKKIAYKYTDSVYRHNSDEQIAILLAKSKLKVEYKRALNNSRYLQNFIDASTSVAENIACAKEYSYKLADYTIRLVLTYIETVDYVSAKSCVYHYTNIIFPLSGAHEMLDDIVSDGLFLALTDKDDDLLALIFGKLLGKEYDLTLTKNNIFLFNLACCYALKKDKVRMLQAIKQSLLHGMKSERFMSESYLKDYWDDVDFIAVFNN</sequence>
<evidence type="ECO:0000313" key="1">
    <source>
        <dbReference type="EMBL" id="VAW68450.1"/>
    </source>
</evidence>
<gene>
    <name evidence="1" type="ORF">MNBD_GAMMA10-3043</name>
</gene>
<accession>A0A3B0XUK8</accession>
<dbReference type="AlphaFoldDB" id="A0A3B0XUK8"/>
<dbReference type="EMBL" id="UOFJ01000337">
    <property type="protein sequence ID" value="VAW68450.1"/>
    <property type="molecule type" value="Genomic_DNA"/>
</dbReference>